<dbReference type="InterPro" id="IPR020825">
    <property type="entry name" value="Phe-tRNA_synthase-like_B3/B4"/>
</dbReference>
<dbReference type="Gene3D" id="3.30.70.380">
    <property type="entry name" value="Ferrodoxin-fold anticodon-binding domain"/>
    <property type="match status" value="1"/>
</dbReference>
<dbReference type="InterPro" id="IPR009061">
    <property type="entry name" value="DNA-bd_dom_put_sf"/>
</dbReference>
<geneLocation type="plastid" evidence="12"/>
<dbReference type="EMBL" id="KX284713">
    <property type="protein sequence ID" value="AOM65238.1"/>
    <property type="molecule type" value="Genomic_DNA"/>
</dbReference>
<dbReference type="PROSITE" id="PS51447">
    <property type="entry name" value="FDX_ACB"/>
    <property type="match status" value="1"/>
</dbReference>
<keyword evidence="7" id="KW-0460">Magnesium</keyword>
<dbReference type="SUPFAM" id="SSF46955">
    <property type="entry name" value="Putative DNA-binding domain"/>
    <property type="match status" value="2"/>
</dbReference>
<evidence type="ECO:0000259" key="10">
    <source>
        <dbReference type="PROSITE" id="PS51447"/>
    </source>
</evidence>
<dbReference type="SMART" id="SM00896">
    <property type="entry name" value="FDX-ACB"/>
    <property type="match status" value="1"/>
</dbReference>
<dbReference type="Pfam" id="PF03147">
    <property type="entry name" value="FDX-ACB"/>
    <property type="match status" value="1"/>
</dbReference>
<keyword evidence="3" id="KW-0436">Ligase</keyword>
<keyword evidence="8" id="KW-0648">Protein biosynthesis</keyword>
<dbReference type="PANTHER" id="PTHR10947:SF0">
    <property type="entry name" value="PHENYLALANINE--TRNA LIGASE BETA SUBUNIT"/>
    <property type="match status" value="1"/>
</dbReference>
<evidence type="ECO:0000256" key="1">
    <source>
        <dbReference type="ARBA" id="ARBA00001946"/>
    </source>
</evidence>
<dbReference type="GO" id="GO:0003723">
    <property type="term" value="F:RNA binding"/>
    <property type="evidence" value="ECO:0007669"/>
    <property type="project" value="InterPro"/>
</dbReference>
<comment type="cofactor">
    <cofactor evidence="1">
        <name>Mg(2+)</name>
        <dbReference type="ChEBI" id="CHEBI:18420"/>
    </cofactor>
</comment>
<evidence type="ECO:0000256" key="7">
    <source>
        <dbReference type="ARBA" id="ARBA00022842"/>
    </source>
</evidence>
<dbReference type="GO" id="GO:0006432">
    <property type="term" value="P:phenylalanyl-tRNA aminoacylation"/>
    <property type="evidence" value="ECO:0007669"/>
    <property type="project" value="InterPro"/>
</dbReference>
<dbReference type="PROSITE" id="PS51483">
    <property type="entry name" value="B5"/>
    <property type="match status" value="1"/>
</dbReference>
<dbReference type="SUPFAM" id="SSF54991">
    <property type="entry name" value="Anticodon-binding domain of PheRS"/>
    <property type="match status" value="1"/>
</dbReference>
<evidence type="ECO:0000256" key="5">
    <source>
        <dbReference type="ARBA" id="ARBA00022741"/>
    </source>
</evidence>
<keyword evidence="4" id="KW-0479">Metal-binding</keyword>
<dbReference type="GeneID" id="29072609"/>
<feature type="domain" description="FDX-ACB" evidence="10">
    <location>
        <begin position="610"/>
        <end position="705"/>
    </location>
</feature>
<dbReference type="AlphaFoldDB" id="A0A1C9CA30"/>
<dbReference type="Gene3D" id="3.30.930.10">
    <property type="entry name" value="Bira Bifunctional Protein, Domain 2"/>
    <property type="match status" value="1"/>
</dbReference>
<dbReference type="Gene3D" id="3.30.56.10">
    <property type="match status" value="2"/>
</dbReference>
<sequence length="706" mass="83025">MKFSWKWLNQIIDLNNIKFDELIDKLTLAGFEIENIYNQNDIKDKTVELSITANRYDTNSIIGLAREVSSILNIPLPQNLDYSKIEYVNDQTKSRNIKINSLYDLKINTITNITQKISPKWLQEYLKGCHIEPQNIFNDIENYIKIKWGQDIEIFDAIKIDPFPIKNSCISITTSAIKKEHDIIISSHKPEVLKYKNRIISTIGIKSNNQIKCDINTSSILVYSKIYNPEYTFQINKNSNIKPQQLIQNNKKNLRCDFFKAYDEAIQLIRTFTGGITGKAYTYNQLHTSPRTIRINKKNIHQILGQLIRVPNNFLHTEEILQILRQLNFKPKYIHNKKIFDVLVPLYREQDIVRPIDIIEEIGRIYGFDKFKCSLPKNSNKGRISKDTQLLKKIRKILRDIGLHEIVDYSLDKTYKSNNYNTINLYNPLTQDQSILQKNISSRLIKIQTYNTKQKNINIEIFEIGRVFKHNLLKNRKYEESIHIAGIIGNSKYSQTSWDNKPEELKWFQCKGILEDLFEKLQVTVLWQPLDKSNQTVLNYNLDHLINPKRTAIIYNPTTNTEIGIFTQLNNSPNKLNLNYSSYLFEINVQLLNQAIKNTSHLDYIFKPYSPYPNVTRDISIILSNNQNIYDIKEQILNINYPLIESVEIFNEYKNKKNKTNRYISIRISYRAKNRTLNDNDLIKIDKEIDRFLKSHNKSNDTNIYK</sequence>
<dbReference type="Pfam" id="PF17759">
    <property type="entry name" value="tRNA_synthFbeta"/>
    <property type="match status" value="1"/>
</dbReference>
<name>A0A1C9CA30_9FLOR</name>
<dbReference type="GO" id="GO:0009328">
    <property type="term" value="C:phenylalanine-tRNA ligase complex"/>
    <property type="evidence" value="ECO:0007669"/>
    <property type="project" value="TreeGrafter"/>
</dbReference>
<dbReference type="InterPro" id="IPR005121">
    <property type="entry name" value="Fdx_antiC-bd"/>
</dbReference>
<keyword evidence="9 12" id="KW-0030">Aminoacyl-tRNA synthetase</keyword>
<proteinExistence type="predicted"/>
<dbReference type="InterPro" id="IPR045864">
    <property type="entry name" value="aa-tRNA-synth_II/BPL/LPL"/>
</dbReference>
<evidence type="ECO:0000256" key="8">
    <source>
        <dbReference type="ARBA" id="ARBA00022917"/>
    </source>
</evidence>
<dbReference type="InterPro" id="IPR041616">
    <property type="entry name" value="PheRS_beta_core"/>
</dbReference>
<dbReference type="SMART" id="SM00874">
    <property type="entry name" value="B5"/>
    <property type="match status" value="1"/>
</dbReference>
<evidence type="ECO:0000256" key="9">
    <source>
        <dbReference type="ARBA" id="ARBA00023146"/>
    </source>
</evidence>
<dbReference type="GO" id="GO:0005524">
    <property type="term" value="F:ATP binding"/>
    <property type="evidence" value="ECO:0007669"/>
    <property type="project" value="UniProtKB-KW"/>
</dbReference>
<evidence type="ECO:0000259" key="11">
    <source>
        <dbReference type="PROSITE" id="PS51483"/>
    </source>
</evidence>
<protein>
    <recommendedName>
        <fullName evidence="2">phenylalanine--tRNA ligase</fullName>
        <ecNumber evidence="2">6.1.1.20</ecNumber>
    </recommendedName>
</protein>
<dbReference type="InterPro" id="IPR045060">
    <property type="entry name" value="Phe-tRNA-ligase_IIc_bsu"/>
</dbReference>
<gene>
    <name evidence="12" type="primary">syfB</name>
    <name evidence="12" type="ORF">Sebd_151</name>
</gene>
<dbReference type="Pfam" id="PF03483">
    <property type="entry name" value="B3_4"/>
    <property type="match status" value="1"/>
</dbReference>
<feature type="domain" description="B5" evidence="11">
    <location>
        <begin position="288"/>
        <end position="373"/>
    </location>
</feature>
<keyword evidence="5" id="KW-0547">Nucleotide-binding</keyword>
<organism evidence="12">
    <name type="scientific">Sebdenia flabellata</name>
    <dbReference type="NCBI Taxonomy" id="42024"/>
    <lineage>
        <taxon>Eukaryota</taxon>
        <taxon>Rhodophyta</taxon>
        <taxon>Florideophyceae</taxon>
        <taxon>Rhodymeniophycidae</taxon>
        <taxon>Sebdeniales</taxon>
        <taxon>Sebdeniaceae</taxon>
        <taxon>Sebdenia</taxon>
    </lineage>
</organism>
<dbReference type="Pfam" id="PF03484">
    <property type="entry name" value="B5"/>
    <property type="match status" value="1"/>
</dbReference>
<dbReference type="EC" id="6.1.1.20" evidence="2"/>
<dbReference type="SUPFAM" id="SSF56037">
    <property type="entry name" value="PheT/TilS domain"/>
    <property type="match status" value="1"/>
</dbReference>
<evidence type="ECO:0000256" key="2">
    <source>
        <dbReference type="ARBA" id="ARBA00012814"/>
    </source>
</evidence>
<dbReference type="RefSeq" id="YP_009296303.1">
    <property type="nucleotide sequence ID" value="NC_031170.1"/>
</dbReference>
<dbReference type="SUPFAM" id="SSF55681">
    <property type="entry name" value="Class II aaRS and biotin synthetases"/>
    <property type="match status" value="1"/>
</dbReference>
<dbReference type="Gene3D" id="3.50.40.10">
    <property type="entry name" value="Phenylalanyl-trna Synthetase, Chain B, domain 3"/>
    <property type="match status" value="1"/>
</dbReference>
<accession>A0A1C9CA30</accession>
<evidence type="ECO:0000256" key="6">
    <source>
        <dbReference type="ARBA" id="ARBA00022840"/>
    </source>
</evidence>
<dbReference type="GO" id="GO:0004826">
    <property type="term" value="F:phenylalanine-tRNA ligase activity"/>
    <property type="evidence" value="ECO:0007669"/>
    <property type="project" value="UniProtKB-EC"/>
</dbReference>
<dbReference type="PANTHER" id="PTHR10947">
    <property type="entry name" value="PHENYLALANYL-TRNA SYNTHETASE BETA CHAIN AND LEUCINE-RICH REPEAT-CONTAINING PROTEIN 47"/>
    <property type="match status" value="1"/>
</dbReference>
<dbReference type="GO" id="GO:0000287">
    <property type="term" value="F:magnesium ion binding"/>
    <property type="evidence" value="ECO:0007669"/>
    <property type="project" value="InterPro"/>
</dbReference>
<evidence type="ECO:0000256" key="4">
    <source>
        <dbReference type="ARBA" id="ARBA00022723"/>
    </source>
</evidence>
<keyword evidence="12" id="KW-0934">Plastid</keyword>
<dbReference type="InterPro" id="IPR005147">
    <property type="entry name" value="tRNA_synthase_B5-dom"/>
</dbReference>
<dbReference type="SMART" id="SM00873">
    <property type="entry name" value="B3_4"/>
    <property type="match status" value="1"/>
</dbReference>
<dbReference type="InterPro" id="IPR005146">
    <property type="entry name" value="B3/B4_tRNA-bd"/>
</dbReference>
<keyword evidence="6" id="KW-0067">ATP-binding</keyword>
<dbReference type="InterPro" id="IPR036690">
    <property type="entry name" value="Fdx_antiC-bd_sf"/>
</dbReference>
<evidence type="ECO:0000313" key="12">
    <source>
        <dbReference type="EMBL" id="AOM65238.1"/>
    </source>
</evidence>
<reference evidence="12" key="1">
    <citation type="journal article" date="2016" name="BMC Biol.">
        <title>Parallel evolution of highly conserved plastid genome architecture in red seaweeds and seed plants.</title>
        <authorList>
            <person name="Lee J."/>
            <person name="Cho C.H."/>
            <person name="Park S.I."/>
            <person name="Choi J.W."/>
            <person name="Song H.S."/>
            <person name="West J.A."/>
            <person name="Bhattacharya D."/>
            <person name="Yoon H.S."/>
        </authorList>
    </citation>
    <scope>NUCLEOTIDE SEQUENCE</scope>
</reference>
<evidence type="ECO:0000256" key="3">
    <source>
        <dbReference type="ARBA" id="ARBA00022598"/>
    </source>
</evidence>